<keyword evidence="3 4" id="KW-0998">Cell outer membrane</keyword>
<feature type="domain" description="LptD C-terminal" evidence="6">
    <location>
        <begin position="254"/>
        <end position="618"/>
    </location>
</feature>
<evidence type="ECO:0000256" key="4">
    <source>
        <dbReference type="HAMAP-Rule" id="MF_01411"/>
    </source>
</evidence>
<proteinExistence type="inferred from homology"/>
<dbReference type="PANTHER" id="PTHR30189:SF1">
    <property type="entry name" value="LPS-ASSEMBLY PROTEIN LPTD"/>
    <property type="match status" value="1"/>
</dbReference>
<dbReference type="PANTHER" id="PTHR30189">
    <property type="entry name" value="LPS-ASSEMBLY PROTEIN"/>
    <property type="match status" value="1"/>
</dbReference>
<evidence type="ECO:0000259" key="5">
    <source>
        <dbReference type="Pfam" id="PF03968"/>
    </source>
</evidence>
<comment type="caution">
    <text evidence="4">Lacks conserved residue(s) required for the propagation of feature annotation.</text>
</comment>
<name>A0A975XW62_9RHOO</name>
<evidence type="ECO:0000256" key="1">
    <source>
        <dbReference type="ARBA" id="ARBA00022729"/>
    </source>
</evidence>
<evidence type="ECO:0000256" key="3">
    <source>
        <dbReference type="ARBA" id="ARBA00023237"/>
    </source>
</evidence>
<dbReference type="EMBL" id="CP064782">
    <property type="protein sequence ID" value="QWT50520.1"/>
    <property type="molecule type" value="Genomic_DNA"/>
</dbReference>
<dbReference type="Proteomes" id="UP000683428">
    <property type="component" value="Chromosome"/>
</dbReference>
<keyword evidence="1 4" id="KW-0732">Signal</keyword>
<organism evidence="7 8">
    <name type="scientific">Azospira inquinata</name>
    <dbReference type="NCBI Taxonomy" id="2785627"/>
    <lineage>
        <taxon>Bacteria</taxon>
        <taxon>Pseudomonadati</taxon>
        <taxon>Pseudomonadota</taxon>
        <taxon>Betaproteobacteria</taxon>
        <taxon>Rhodocyclales</taxon>
        <taxon>Rhodocyclaceae</taxon>
        <taxon>Azospira</taxon>
    </lineage>
</organism>
<reference evidence="7" key="1">
    <citation type="submission" date="2020-11" db="EMBL/GenBank/DDBJ databases">
        <title>Azospira inquinata sp. nov.</title>
        <authorList>
            <person name="Moe W.M."/>
            <person name="Mikes M.C."/>
        </authorList>
    </citation>
    <scope>NUCLEOTIDE SEQUENCE</scope>
    <source>
        <strain evidence="7">Azo-3</strain>
    </source>
</reference>
<dbReference type="KEGG" id="aiq:Azoinq_10215"/>
<comment type="subunit">
    <text evidence="4">Component of the lipopolysaccharide transport and assembly complex. Interacts with LptE and LptA.</text>
</comment>
<dbReference type="InterPro" id="IPR050218">
    <property type="entry name" value="LptD"/>
</dbReference>
<dbReference type="GO" id="GO:0043165">
    <property type="term" value="P:Gram-negative-bacterium-type cell outer membrane assembly"/>
    <property type="evidence" value="ECO:0007669"/>
    <property type="project" value="UniProtKB-UniRule"/>
</dbReference>
<dbReference type="InterPro" id="IPR005653">
    <property type="entry name" value="OstA-like_N"/>
</dbReference>
<evidence type="ECO:0000256" key="2">
    <source>
        <dbReference type="ARBA" id="ARBA00023136"/>
    </source>
</evidence>
<dbReference type="GO" id="GO:1990351">
    <property type="term" value="C:transporter complex"/>
    <property type="evidence" value="ECO:0007669"/>
    <property type="project" value="TreeGrafter"/>
</dbReference>
<protein>
    <recommendedName>
        <fullName evidence="4">LPS-assembly protein LptD</fullName>
    </recommendedName>
</protein>
<dbReference type="HAMAP" id="MF_01411">
    <property type="entry name" value="LPS_assembly_LptD"/>
    <property type="match status" value="1"/>
</dbReference>
<dbReference type="InterPro" id="IPR007543">
    <property type="entry name" value="LptD_C"/>
</dbReference>
<sequence length="709" mass="79742">MYGVNDRESVLEGNGELRRYGSVLTADKMTFHQVEDEVDAESNVVLTQENSVISGPKLHMKLGDKIGAFQSPSYTFQQEVTQEIMGQPMTVGKVYGKKIVEGRGQADSIDFQGEDHYQLNNATYTTCKPGNDDWYLKTDTLNLDYEREVGEGRASTLYFKDKPIFYVPSMDFSLADKRQSGLLPPTIGSTSTGGMDITLPYYWNIAPNYDATVIGREITKRGLQLGTEVRYLNYGYNGTFRYENLPQDKLAGMTRSALFWQHNQTFANGFSGRLDINKVSDDNYFTDLSSRIGIASQSNLAREGNLFYNSTWWNAQARVLHYQTLQTDPANPVTKPYSLQPQLTLNARRPDYLGGTDVALYGQYTDFEHPTFDVGKRTVLYPQLSLPMVTSGYYVTPKIGLHMTRYDLTRRTTTGDDNVTRDLPIFSVDAGATFERPLAVFGRDYVQTLEPRLYYLNVKAKNQDNIPLFDTGLADFNFGQIFSENIYSGQDRIADANQLTAALTSRLVDPNTGVEYLKGMVGQRLYFRDQVVTLNPGDEVRTNRTSDFLAALSGRVLPKIYTDSAIQYNPNDKRTERFTLSGRYQPDTGKVLNAGYRFTRDLLKQVDFSGQWPLSGGWSGVGRYNYSIQDKRIIEAVGGMEYNGGCWVSRVVLQRYATTTGSSSTAFFVQLELNDFSRIGSNPLDILRRSIPGYGRINQPAADPVFGSQ</sequence>
<keyword evidence="8" id="KW-1185">Reference proteome</keyword>
<evidence type="ECO:0000313" key="8">
    <source>
        <dbReference type="Proteomes" id="UP000683428"/>
    </source>
</evidence>
<dbReference type="AlphaFoldDB" id="A0A975XW62"/>
<accession>A0A975XW62</accession>
<dbReference type="GO" id="GO:0015920">
    <property type="term" value="P:lipopolysaccharide transport"/>
    <property type="evidence" value="ECO:0007669"/>
    <property type="project" value="InterPro"/>
</dbReference>
<gene>
    <name evidence="4" type="primary">lptD</name>
    <name evidence="7" type="ORF">Azoinq_10215</name>
</gene>
<evidence type="ECO:0000259" key="6">
    <source>
        <dbReference type="Pfam" id="PF04453"/>
    </source>
</evidence>
<comment type="function">
    <text evidence="4">Together with LptE, is involved in the assembly of lipopolysaccharide (LPS) at the surface of the outer membrane.</text>
</comment>
<comment type="similarity">
    <text evidence="4">Belongs to the LptD family.</text>
</comment>
<feature type="domain" description="Organic solvent tolerance-like N-terminal" evidence="5">
    <location>
        <begin position="25"/>
        <end position="147"/>
    </location>
</feature>
<dbReference type="Pfam" id="PF03968">
    <property type="entry name" value="LptD_N"/>
    <property type="match status" value="1"/>
</dbReference>
<dbReference type="GO" id="GO:0009279">
    <property type="term" value="C:cell outer membrane"/>
    <property type="evidence" value="ECO:0007669"/>
    <property type="project" value="UniProtKB-SubCell"/>
</dbReference>
<comment type="subcellular location">
    <subcellularLocation>
        <location evidence="4">Cell outer membrane</location>
    </subcellularLocation>
</comment>
<evidence type="ECO:0000313" key="7">
    <source>
        <dbReference type="EMBL" id="QWT50520.1"/>
    </source>
</evidence>
<keyword evidence="2 4" id="KW-0472">Membrane</keyword>
<dbReference type="InterPro" id="IPR020889">
    <property type="entry name" value="LipoPS_assembly_LptD"/>
</dbReference>
<dbReference type="Pfam" id="PF04453">
    <property type="entry name" value="LptD"/>
    <property type="match status" value="1"/>
</dbReference>